<accession>A0ABD0JZI1</accession>
<evidence type="ECO:0000256" key="1">
    <source>
        <dbReference type="SAM" id="MobiDB-lite"/>
    </source>
</evidence>
<evidence type="ECO:0000313" key="3">
    <source>
        <dbReference type="Proteomes" id="UP001519460"/>
    </source>
</evidence>
<evidence type="ECO:0000313" key="2">
    <source>
        <dbReference type="EMBL" id="KAK7480135.1"/>
    </source>
</evidence>
<feature type="region of interest" description="Disordered" evidence="1">
    <location>
        <begin position="1"/>
        <end position="63"/>
    </location>
</feature>
<proteinExistence type="predicted"/>
<dbReference type="AlphaFoldDB" id="A0ABD0JZI1"/>
<comment type="caution">
    <text evidence="2">The sequence shown here is derived from an EMBL/GenBank/DDBJ whole genome shotgun (WGS) entry which is preliminary data.</text>
</comment>
<dbReference type="Proteomes" id="UP001519460">
    <property type="component" value="Unassembled WGS sequence"/>
</dbReference>
<sequence length="63" mass="7116">KCRRHRIIHAGDSPARRCASHLDRDKSRSAEDDASEKGMIETQVAKSALPRKREQAVTCDDVR</sequence>
<feature type="compositionally biased region" description="Basic and acidic residues" evidence="1">
    <location>
        <begin position="20"/>
        <end position="39"/>
    </location>
</feature>
<dbReference type="EMBL" id="JACVVK020000287">
    <property type="protein sequence ID" value="KAK7480135.1"/>
    <property type="molecule type" value="Genomic_DNA"/>
</dbReference>
<protein>
    <submittedName>
        <fullName evidence="2">Uncharacterized protein</fullName>
    </submittedName>
</protein>
<keyword evidence="3" id="KW-1185">Reference proteome</keyword>
<reference evidence="2 3" key="1">
    <citation type="journal article" date="2023" name="Sci. Data">
        <title>Genome assembly of the Korean intertidal mud-creeper Batillaria attramentaria.</title>
        <authorList>
            <person name="Patra A.K."/>
            <person name="Ho P.T."/>
            <person name="Jun S."/>
            <person name="Lee S.J."/>
            <person name="Kim Y."/>
            <person name="Won Y.J."/>
        </authorList>
    </citation>
    <scope>NUCLEOTIDE SEQUENCE [LARGE SCALE GENOMIC DNA]</scope>
    <source>
        <strain evidence="2">Wonlab-2016</strain>
    </source>
</reference>
<feature type="compositionally biased region" description="Basic and acidic residues" evidence="1">
    <location>
        <begin position="51"/>
        <end position="63"/>
    </location>
</feature>
<gene>
    <name evidence="2" type="ORF">BaRGS_00028619</name>
</gene>
<organism evidence="2 3">
    <name type="scientific">Batillaria attramentaria</name>
    <dbReference type="NCBI Taxonomy" id="370345"/>
    <lineage>
        <taxon>Eukaryota</taxon>
        <taxon>Metazoa</taxon>
        <taxon>Spiralia</taxon>
        <taxon>Lophotrochozoa</taxon>
        <taxon>Mollusca</taxon>
        <taxon>Gastropoda</taxon>
        <taxon>Caenogastropoda</taxon>
        <taxon>Sorbeoconcha</taxon>
        <taxon>Cerithioidea</taxon>
        <taxon>Batillariidae</taxon>
        <taxon>Batillaria</taxon>
    </lineage>
</organism>
<feature type="non-terminal residue" evidence="2">
    <location>
        <position position="1"/>
    </location>
</feature>
<name>A0ABD0JZI1_9CAEN</name>